<evidence type="ECO:0000313" key="1">
    <source>
        <dbReference type="EMBL" id="KAJ6643027.1"/>
    </source>
</evidence>
<name>A0A9Q0N3T1_9DIPT</name>
<dbReference type="Proteomes" id="UP001151699">
    <property type="component" value="Chromosome B"/>
</dbReference>
<sequence length="201" mass="22517">MMANDIMANLTTKLVKISKGSKKVSQLIVDALSELTRLQKLHAEKDSRKTFLRRGLEKSVILNHIDVEEKSSTHNQVDFLNAFPEANSSHIEVSPTKGQLSLSSCDVMHLDITPIVDYANSDERFIDMTLDDAMRSFVNESVSVLKAPNIDKSSLIIEDNNVNTLHEPLNVSLRPSDDLTAAGAIDIQVPDKRRRAHLMYY</sequence>
<accession>A0A9Q0N3T1</accession>
<protein>
    <submittedName>
        <fullName evidence="1">Uncharacterized protein</fullName>
    </submittedName>
</protein>
<organism evidence="1 2">
    <name type="scientific">Pseudolycoriella hygida</name>
    <dbReference type="NCBI Taxonomy" id="35572"/>
    <lineage>
        <taxon>Eukaryota</taxon>
        <taxon>Metazoa</taxon>
        <taxon>Ecdysozoa</taxon>
        <taxon>Arthropoda</taxon>
        <taxon>Hexapoda</taxon>
        <taxon>Insecta</taxon>
        <taxon>Pterygota</taxon>
        <taxon>Neoptera</taxon>
        <taxon>Endopterygota</taxon>
        <taxon>Diptera</taxon>
        <taxon>Nematocera</taxon>
        <taxon>Sciaroidea</taxon>
        <taxon>Sciaridae</taxon>
        <taxon>Pseudolycoriella</taxon>
    </lineage>
</organism>
<gene>
    <name evidence="1" type="ORF">Bhyg_07983</name>
</gene>
<evidence type="ECO:0000313" key="2">
    <source>
        <dbReference type="Proteomes" id="UP001151699"/>
    </source>
</evidence>
<proteinExistence type="predicted"/>
<reference evidence="1" key="1">
    <citation type="submission" date="2022-07" db="EMBL/GenBank/DDBJ databases">
        <authorList>
            <person name="Trinca V."/>
            <person name="Uliana J.V.C."/>
            <person name="Torres T.T."/>
            <person name="Ward R.J."/>
            <person name="Monesi N."/>
        </authorList>
    </citation>
    <scope>NUCLEOTIDE SEQUENCE</scope>
    <source>
        <strain evidence="1">HSMRA1968</strain>
        <tissue evidence="1">Whole embryos</tissue>
    </source>
</reference>
<dbReference type="EMBL" id="WJQU01000002">
    <property type="protein sequence ID" value="KAJ6643027.1"/>
    <property type="molecule type" value="Genomic_DNA"/>
</dbReference>
<keyword evidence="2" id="KW-1185">Reference proteome</keyword>
<comment type="caution">
    <text evidence="1">The sequence shown here is derived from an EMBL/GenBank/DDBJ whole genome shotgun (WGS) entry which is preliminary data.</text>
</comment>
<dbReference type="AlphaFoldDB" id="A0A9Q0N3T1"/>